<feature type="domain" description="ABC transporter" evidence="4">
    <location>
        <begin position="2"/>
        <end position="212"/>
    </location>
</feature>
<evidence type="ECO:0000259" key="4">
    <source>
        <dbReference type="PROSITE" id="PS50893"/>
    </source>
</evidence>
<proteinExistence type="predicted"/>
<sequence>MFQLNEVQVGNILFINKLHIPDKRITCIMGESGGGKSTLIKLLNNFIPYDHGKITYNGEDLQLIDPILLRRNVVMVSQVPVMFEGTVQDNLLIGLTFSEKSTPKVEKLQKILSIVCLPKELDVDAEELSGGEKQRLSLARALLMEPEVYIFDEPTSALDEELEDKVMGNIIEEIKRREKTLIMVTHSKKLAATFGEVIVHLKGGKITKVREVTTNG</sequence>
<dbReference type="Pfam" id="PF00005">
    <property type="entry name" value="ABC_tran"/>
    <property type="match status" value="1"/>
</dbReference>
<dbReference type="Gene3D" id="3.40.50.300">
    <property type="entry name" value="P-loop containing nucleotide triphosphate hydrolases"/>
    <property type="match status" value="1"/>
</dbReference>
<evidence type="ECO:0000256" key="1">
    <source>
        <dbReference type="ARBA" id="ARBA00022448"/>
    </source>
</evidence>
<dbReference type="InterPro" id="IPR017871">
    <property type="entry name" value="ABC_transporter-like_CS"/>
</dbReference>
<dbReference type="InterPro" id="IPR027417">
    <property type="entry name" value="P-loop_NTPase"/>
</dbReference>
<reference evidence="5 6" key="1">
    <citation type="submission" date="2023-07" db="EMBL/GenBank/DDBJ databases">
        <title>Genomic Encyclopedia of Type Strains, Phase IV (KMG-IV): sequencing the most valuable type-strain genomes for metagenomic binning, comparative biology and taxonomic classification.</title>
        <authorList>
            <person name="Goeker M."/>
        </authorList>
    </citation>
    <scope>NUCLEOTIDE SEQUENCE [LARGE SCALE GENOMIC DNA]</scope>
    <source>
        <strain evidence="5 6">DSM 9768</strain>
    </source>
</reference>
<dbReference type="CDD" id="cd03228">
    <property type="entry name" value="ABCC_MRP_Like"/>
    <property type="match status" value="1"/>
</dbReference>
<keyword evidence="2" id="KW-0547">Nucleotide-binding</keyword>
<comment type="caution">
    <text evidence="5">The sequence shown here is derived from an EMBL/GenBank/DDBJ whole genome shotgun (WGS) entry which is preliminary data.</text>
</comment>
<organism evidence="5 6">
    <name type="scientific">Evansella vedderi</name>
    <dbReference type="NCBI Taxonomy" id="38282"/>
    <lineage>
        <taxon>Bacteria</taxon>
        <taxon>Bacillati</taxon>
        <taxon>Bacillota</taxon>
        <taxon>Bacilli</taxon>
        <taxon>Bacillales</taxon>
        <taxon>Bacillaceae</taxon>
        <taxon>Evansella</taxon>
    </lineage>
</organism>
<evidence type="ECO:0000256" key="3">
    <source>
        <dbReference type="ARBA" id="ARBA00022840"/>
    </source>
</evidence>
<dbReference type="PROSITE" id="PS50893">
    <property type="entry name" value="ABC_TRANSPORTER_2"/>
    <property type="match status" value="1"/>
</dbReference>
<gene>
    <name evidence="5" type="ORF">J2S74_002662</name>
</gene>
<keyword evidence="1" id="KW-0813">Transport</keyword>
<dbReference type="PROSITE" id="PS00211">
    <property type="entry name" value="ABC_TRANSPORTER_1"/>
    <property type="match status" value="1"/>
</dbReference>
<dbReference type="InterPro" id="IPR003439">
    <property type="entry name" value="ABC_transporter-like_ATP-bd"/>
</dbReference>
<accession>A0ABT9ZYU7</accession>
<evidence type="ECO:0000313" key="6">
    <source>
        <dbReference type="Proteomes" id="UP001230005"/>
    </source>
</evidence>
<dbReference type="PANTHER" id="PTHR43423">
    <property type="entry name" value="ABC TRANSPORTER I FAMILY MEMBER 17"/>
    <property type="match status" value="1"/>
</dbReference>
<evidence type="ECO:0000313" key="5">
    <source>
        <dbReference type="EMBL" id="MDQ0255280.1"/>
    </source>
</evidence>
<dbReference type="PANTHER" id="PTHR43423:SF1">
    <property type="entry name" value="ABC TRANSPORTER I FAMILY MEMBER 17"/>
    <property type="match status" value="1"/>
</dbReference>
<dbReference type="SMART" id="SM00382">
    <property type="entry name" value="AAA"/>
    <property type="match status" value="1"/>
</dbReference>
<dbReference type="InterPro" id="IPR003593">
    <property type="entry name" value="AAA+_ATPase"/>
</dbReference>
<name>A0ABT9ZYU7_9BACI</name>
<dbReference type="RefSeq" id="WP_307326222.1">
    <property type="nucleotide sequence ID" value="NZ_JAUSUG010000010.1"/>
</dbReference>
<dbReference type="SUPFAM" id="SSF52540">
    <property type="entry name" value="P-loop containing nucleoside triphosphate hydrolases"/>
    <property type="match status" value="1"/>
</dbReference>
<keyword evidence="6" id="KW-1185">Reference proteome</keyword>
<protein>
    <submittedName>
        <fullName evidence="5">ABC transport system ATP-binding protein</fullName>
    </submittedName>
</protein>
<dbReference type="Proteomes" id="UP001230005">
    <property type="component" value="Unassembled WGS sequence"/>
</dbReference>
<evidence type="ECO:0000256" key="2">
    <source>
        <dbReference type="ARBA" id="ARBA00022741"/>
    </source>
</evidence>
<dbReference type="EMBL" id="JAUSUG010000010">
    <property type="protein sequence ID" value="MDQ0255280.1"/>
    <property type="molecule type" value="Genomic_DNA"/>
</dbReference>
<dbReference type="GO" id="GO:0005524">
    <property type="term" value="F:ATP binding"/>
    <property type="evidence" value="ECO:0007669"/>
    <property type="project" value="UniProtKB-KW"/>
</dbReference>
<keyword evidence="3 5" id="KW-0067">ATP-binding</keyword>